<feature type="compositionally biased region" description="Acidic residues" evidence="1">
    <location>
        <begin position="173"/>
        <end position="183"/>
    </location>
</feature>
<organism evidence="2">
    <name type="scientific">Octopus bimaculoides</name>
    <name type="common">California two-spotted octopus</name>
    <dbReference type="NCBI Taxonomy" id="37653"/>
    <lineage>
        <taxon>Eukaryota</taxon>
        <taxon>Metazoa</taxon>
        <taxon>Spiralia</taxon>
        <taxon>Lophotrochozoa</taxon>
        <taxon>Mollusca</taxon>
        <taxon>Cephalopoda</taxon>
        <taxon>Coleoidea</taxon>
        <taxon>Octopodiformes</taxon>
        <taxon>Octopoda</taxon>
        <taxon>Incirrata</taxon>
        <taxon>Octopodidae</taxon>
        <taxon>Octopus</taxon>
    </lineage>
</organism>
<name>A0A0L8H0I3_OCTBM</name>
<evidence type="ECO:0000313" key="2">
    <source>
        <dbReference type="EMBL" id="KOF82708.1"/>
    </source>
</evidence>
<gene>
    <name evidence="2" type="ORF">OCBIM_22024869mg</name>
</gene>
<dbReference type="AlphaFoldDB" id="A0A0L8H0I3"/>
<accession>A0A0L8H0I3</accession>
<protein>
    <submittedName>
        <fullName evidence="2">Uncharacterized protein</fullName>
    </submittedName>
</protein>
<evidence type="ECO:0000256" key="1">
    <source>
        <dbReference type="SAM" id="MobiDB-lite"/>
    </source>
</evidence>
<feature type="compositionally biased region" description="Basic and acidic residues" evidence="1">
    <location>
        <begin position="130"/>
        <end position="170"/>
    </location>
</feature>
<feature type="compositionally biased region" description="Basic and acidic residues" evidence="1">
    <location>
        <begin position="28"/>
        <end position="62"/>
    </location>
</feature>
<feature type="region of interest" description="Disordered" evidence="1">
    <location>
        <begin position="22"/>
        <end position="236"/>
    </location>
</feature>
<dbReference type="EMBL" id="KQ419644">
    <property type="protein sequence ID" value="KOF82708.1"/>
    <property type="molecule type" value="Genomic_DNA"/>
</dbReference>
<proteinExistence type="predicted"/>
<dbReference type="OrthoDB" id="5792673at2759"/>
<feature type="compositionally biased region" description="Basic and acidic residues" evidence="1">
    <location>
        <begin position="70"/>
        <end position="100"/>
    </location>
</feature>
<sequence length="362" mass="40626">MLISIINANLFFSVFVTDQVDEEEMEVEKDADADANDNSKPDQDTQETSKEEKPSKLSEKSGSDSVISNIKKDDDRDVTSSETEIAEKKVTIKVEAKSEDTGSDGDNDICSSADTTKKADTNGNKQMQEAVKDFEGKKRRENTLKSLDDRDISDQKKPRILDTKKVEHSNTSDNEEEEEEDMAAAESPKADDKEMMKMEDVEKGSKKKLKTESDDNENSMEVDEPSVVGTIKEEDESGCRGLDKKITVKQEVRNVKEEVTASKEEVGAMKEGKNGIKEELDVSSFKKQLKEEDVKDIKLVNGIKKPETIYKLSFDAEKFISNQISKMDLDQANLTKLNGMNCQLKATESKLLCFFMLYEDLG</sequence>
<feature type="compositionally biased region" description="Acidic residues" evidence="1">
    <location>
        <begin position="214"/>
        <end position="224"/>
    </location>
</feature>
<reference evidence="2" key="1">
    <citation type="submission" date="2015-07" db="EMBL/GenBank/DDBJ databases">
        <title>MeaNS - Measles Nucleotide Surveillance Program.</title>
        <authorList>
            <person name="Tran T."/>
            <person name="Druce J."/>
        </authorList>
    </citation>
    <scope>NUCLEOTIDE SEQUENCE</scope>
    <source>
        <strain evidence="2">UCB-OBI-ISO-001</strain>
        <tissue evidence="2">Gonad</tissue>
    </source>
</reference>
<feature type="compositionally biased region" description="Basic and acidic residues" evidence="1">
    <location>
        <begin position="188"/>
        <end position="204"/>
    </location>
</feature>